<feature type="region of interest" description="Disordered" evidence="1">
    <location>
        <begin position="219"/>
        <end position="265"/>
    </location>
</feature>
<accession>A0A1F6TDQ4</accession>
<dbReference type="AlphaFoldDB" id="A0A1F6TDQ4"/>
<comment type="caution">
    <text evidence="2">The sequence shown here is derived from an EMBL/GenBank/DDBJ whole genome shotgun (WGS) entry which is preliminary data.</text>
</comment>
<feature type="compositionally biased region" description="Basic and acidic residues" evidence="1">
    <location>
        <begin position="227"/>
        <end position="237"/>
    </location>
</feature>
<sequence length="495" mass="52512">MGIYHKDCPRCATTVATYISRCECGFSFDGNEEADPAARLEALIEEERLYEEYLAARAKQAMAAAAQAEAAIFEESELCFESKSTEAEKAIATRDAVLAELNQQKLRTAEILAAIEAVKTGFRKVHVLKPHIHKSPELKPPEPAPVVAAKTVTKPRVAAPPVVLPPTAPAESPVVSEPPPAKIRGANAYTAKLEEILKGSKRTDVPESVAEAVPLLLPAPQPAMRTADNRPSPKDTDSGPIPKAVAPVAAIPPSSSPEEELERAAKAVRFRATEMATRHGLINAVVPPPAIPETSARTDHAAATGNKPPTHTFSAADPGDAARTADMASMVAAKPVPAKLAASAETGSPASPKEPAVSTDARQQMRAHHARTAKTQRTKRNQRAANTQVLTQAPLPPTQETAPPGPLISDRPSTAFRNAQAAKAEKIVQAAKVNKSTGPNRCPYCSATHPPETARCGCGFLFEESFELPELVLNAKERAELLEGARPIKPAKPHG</sequence>
<reference evidence="2 3" key="1">
    <citation type="journal article" date="2016" name="Nat. Commun.">
        <title>Thousands of microbial genomes shed light on interconnected biogeochemical processes in an aquifer system.</title>
        <authorList>
            <person name="Anantharaman K."/>
            <person name="Brown C.T."/>
            <person name="Hug L.A."/>
            <person name="Sharon I."/>
            <person name="Castelle C.J."/>
            <person name="Probst A.J."/>
            <person name="Thomas B.C."/>
            <person name="Singh A."/>
            <person name="Wilkins M.J."/>
            <person name="Karaoz U."/>
            <person name="Brodie E.L."/>
            <person name="Williams K.H."/>
            <person name="Hubbard S.S."/>
            <person name="Banfield J.F."/>
        </authorList>
    </citation>
    <scope>NUCLEOTIDE SEQUENCE [LARGE SCALE GENOMIC DNA]</scope>
</reference>
<evidence type="ECO:0000313" key="2">
    <source>
        <dbReference type="EMBL" id="OGI43195.1"/>
    </source>
</evidence>
<proteinExistence type="predicted"/>
<feature type="region of interest" description="Disordered" evidence="1">
    <location>
        <begin position="281"/>
        <end position="319"/>
    </location>
</feature>
<evidence type="ECO:0000313" key="3">
    <source>
        <dbReference type="Proteomes" id="UP000177925"/>
    </source>
</evidence>
<dbReference type="Proteomes" id="UP000177925">
    <property type="component" value="Unassembled WGS sequence"/>
</dbReference>
<feature type="region of interest" description="Disordered" evidence="1">
    <location>
        <begin position="340"/>
        <end position="412"/>
    </location>
</feature>
<gene>
    <name evidence="2" type="ORF">A2150_05700</name>
</gene>
<evidence type="ECO:0000256" key="1">
    <source>
        <dbReference type="SAM" id="MobiDB-lite"/>
    </source>
</evidence>
<feature type="compositionally biased region" description="Low complexity" evidence="1">
    <location>
        <begin position="240"/>
        <end position="253"/>
    </location>
</feature>
<name>A0A1F6TDQ4_9PROT</name>
<protein>
    <submittedName>
        <fullName evidence="2">Uncharacterized protein</fullName>
    </submittedName>
</protein>
<dbReference type="EMBL" id="MFSS01000065">
    <property type="protein sequence ID" value="OGI43195.1"/>
    <property type="molecule type" value="Genomic_DNA"/>
</dbReference>
<organism evidence="2 3">
    <name type="scientific">Candidatus Muproteobacteria bacterium RBG_16_64_11</name>
    <dbReference type="NCBI Taxonomy" id="1817758"/>
    <lineage>
        <taxon>Bacteria</taxon>
        <taxon>Pseudomonadati</taxon>
        <taxon>Pseudomonadota</taxon>
        <taxon>Candidatus Muproteobacteria</taxon>
    </lineage>
</organism>
<feature type="compositionally biased region" description="Basic residues" evidence="1">
    <location>
        <begin position="365"/>
        <end position="382"/>
    </location>
</feature>